<dbReference type="SUPFAM" id="SSF56059">
    <property type="entry name" value="Glutathione synthetase ATP-binding domain-like"/>
    <property type="match status" value="1"/>
</dbReference>
<name>A0A6I3LTY8_9FLAO</name>
<dbReference type="GO" id="GO:0005524">
    <property type="term" value="F:ATP binding"/>
    <property type="evidence" value="ECO:0007669"/>
    <property type="project" value="UniProtKB-UniRule"/>
</dbReference>
<dbReference type="GO" id="GO:0008716">
    <property type="term" value="F:D-alanine-D-alanine ligase activity"/>
    <property type="evidence" value="ECO:0007669"/>
    <property type="project" value="InterPro"/>
</dbReference>
<dbReference type="Pfam" id="PF07478">
    <property type="entry name" value="Dala_Dala_lig_C"/>
    <property type="match status" value="1"/>
</dbReference>
<dbReference type="InterPro" id="IPR011761">
    <property type="entry name" value="ATP-grasp"/>
</dbReference>
<dbReference type="PANTHER" id="PTHR23132:SF23">
    <property type="entry name" value="D-ALANINE--D-ALANINE LIGASE B"/>
    <property type="match status" value="1"/>
</dbReference>
<keyword evidence="3" id="KW-0547">Nucleotide-binding</keyword>
<protein>
    <submittedName>
        <fullName evidence="5">ATP-grasp domain-containing protein</fullName>
    </submittedName>
</protein>
<organism evidence="5 6">
    <name type="scientific">Myroides albus</name>
    <dbReference type="NCBI Taxonomy" id="2562892"/>
    <lineage>
        <taxon>Bacteria</taxon>
        <taxon>Pseudomonadati</taxon>
        <taxon>Bacteroidota</taxon>
        <taxon>Flavobacteriia</taxon>
        <taxon>Flavobacteriales</taxon>
        <taxon>Flavobacteriaceae</taxon>
        <taxon>Myroides</taxon>
    </lineage>
</organism>
<dbReference type="InterPro" id="IPR011095">
    <property type="entry name" value="Dala_Dala_lig_C"/>
</dbReference>
<proteinExistence type="inferred from homology"/>
<dbReference type="GO" id="GO:0046872">
    <property type="term" value="F:metal ion binding"/>
    <property type="evidence" value="ECO:0007669"/>
    <property type="project" value="InterPro"/>
</dbReference>
<evidence type="ECO:0000256" key="3">
    <source>
        <dbReference type="PROSITE-ProRule" id="PRU00409"/>
    </source>
</evidence>
<evidence type="ECO:0000256" key="2">
    <source>
        <dbReference type="ARBA" id="ARBA00022598"/>
    </source>
</evidence>
<evidence type="ECO:0000313" key="5">
    <source>
        <dbReference type="EMBL" id="MTG99412.1"/>
    </source>
</evidence>
<feature type="domain" description="ATP-grasp" evidence="4">
    <location>
        <begin position="83"/>
        <end position="294"/>
    </location>
</feature>
<dbReference type="PROSITE" id="PS50975">
    <property type="entry name" value="ATP_GRASP"/>
    <property type="match status" value="1"/>
</dbReference>
<dbReference type="AlphaFoldDB" id="A0A6I3LTY8"/>
<dbReference type="Gene3D" id="3.30.470.20">
    <property type="entry name" value="ATP-grasp fold, B domain"/>
    <property type="match status" value="1"/>
</dbReference>
<dbReference type="EMBL" id="WMJX01000078">
    <property type="protein sequence ID" value="MTG99412.1"/>
    <property type="molecule type" value="Genomic_DNA"/>
</dbReference>
<keyword evidence="3" id="KW-0067">ATP-binding</keyword>
<evidence type="ECO:0000313" key="6">
    <source>
        <dbReference type="Proteomes" id="UP000438760"/>
    </source>
</evidence>
<keyword evidence="2" id="KW-0436">Ligase</keyword>
<dbReference type="PANTHER" id="PTHR23132">
    <property type="entry name" value="D-ALANINE--D-ALANINE LIGASE"/>
    <property type="match status" value="1"/>
</dbReference>
<dbReference type="OrthoDB" id="9803907at2"/>
<gene>
    <name evidence="5" type="ORF">GJV76_15000</name>
</gene>
<dbReference type="Proteomes" id="UP000438760">
    <property type="component" value="Unassembled WGS sequence"/>
</dbReference>
<accession>A0A6I3LTY8</accession>
<sequence length="312" mass="35108">MKLSGIEVVTPVDNPKDTNDLDWVFPDTEEGIDKAIAKGAKIIWLNTVLYKGHPIEKYKDKGLKIVGQSTEAVDLFDNKVYTNNLLRSKGLPVLESKMISLDNHKELSKIATYPNVLKPIRGRGSEGVRVVENQKQFVETAEELINSGRFGDTIYTEDFLPGEEITITVLPPGTYVVQGEIRIQKTYWCFPALRRFNHINNVMPYNGVVAVTENSEVLQASLQSSQEVVDILKQCEKAASIINGHAPIRIDCRANKEGKYFIFDVNLKPNMTGASRSHRKEQDSLSSIAARLVPWGYRDLIVNVLGTRWEYV</sequence>
<comment type="caution">
    <text evidence="5">The sequence shown here is derived from an EMBL/GenBank/DDBJ whole genome shotgun (WGS) entry which is preliminary data.</text>
</comment>
<evidence type="ECO:0000259" key="4">
    <source>
        <dbReference type="PROSITE" id="PS50975"/>
    </source>
</evidence>
<reference evidence="5 6" key="1">
    <citation type="submission" date="2019-11" db="EMBL/GenBank/DDBJ databases">
        <title>Genome of Strain BIT-d1.</title>
        <authorList>
            <person name="Yang Y."/>
        </authorList>
    </citation>
    <scope>NUCLEOTIDE SEQUENCE [LARGE SCALE GENOMIC DNA]</scope>
    <source>
        <strain evidence="5 6">BIT-d1</strain>
    </source>
</reference>
<comment type="similarity">
    <text evidence="1">Belongs to the D-alanine--D-alanine ligase family.</text>
</comment>
<keyword evidence="6" id="KW-1185">Reference proteome</keyword>
<evidence type="ECO:0000256" key="1">
    <source>
        <dbReference type="ARBA" id="ARBA00010871"/>
    </source>
</evidence>